<protein>
    <recommendedName>
        <fullName evidence="3">Terminase</fullName>
    </recommendedName>
</protein>
<proteinExistence type="predicted"/>
<evidence type="ECO:0000313" key="1">
    <source>
        <dbReference type="EMBL" id="MCD8473805.1"/>
    </source>
</evidence>
<reference evidence="1" key="1">
    <citation type="submission" date="2021-11" db="EMBL/GenBank/DDBJ databases">
        <title>Genome sequence of Xylella taiwanensis PLS432.</title>
        <authorList>
            <person name="Weng L.-W."/>
            <person name="Su C.-C."/>
            <person name="Tsai C.-W."/>
            <person name="Kuo C.-H."/>
        </authorList>
    </citation>
    <scope>NUCLEOTIDE SEQUENCE</scope>
    <source>
        <strain evidence="1">PLS432</strain>
    </source>
</reference>
<gene>
    <name evidence="1" type="ORF">LPH55_10140</name>
</gene>
<dbReference type="EMBL" id="JAJPPU010000002">
    <property type="protein sequence ID" value="MCD8473805.1"/>
    <property type="molecule type" value="Genomic_DNA"/>
</dbReference>
<keyword evidence="2" id="KW-1185">Reference proteome</keyword>
<dbReference type="RefSeq" id="WP_230439303.1">
    <property type="nucleotide sequence ID" value="NZ_CP087680.1"/>
</dbReference>
<evidence type="ECO:0008006" key="3">
    <source>
        <dbReference type="Google" id="ProtNLM"/>
    </source>
</evidence>
<accession>A0ABS8TY33</accession>
<evidence type="ECO:0000313" key="2">
    <source>
        <dbReference type="Proteomes" id="UP001430701"/>
    </source>
</evidence>
<sequence length="251" mass="28188">MALNWRDNPFFPDALNRKRLEDLNKRPDSYAHIWEGAFRTSITGAYYSRALIEAKDQGRIGFVATDPLMTLRAYWDIGGTGAKADACAIWIAQLIGTEVRVLDYYEAIGQPLATHVNWLRRIGTPHCILPHDGATHDRVFAVSYASALKQAGFEVAVIPNMGPGAAAARIEATRRMFPSVRFNETATQAGRHALNFYHEKRDANRNIGLGPHHDWSSHAADAFGLIAIDYEKQRTRAGVPVKRIQYKSQWR</sequence>
<comment type="caution">
    <text evidence="1">The sequence shown here is derived from an EMBL/GenBank/DDBJ whole genome shotgun (WGS) entry which is preliminary data.</text>
</comment>
<dbReference type="Proteomes" id="UP001430701">
    <property type="component" value="Unassembled WGS sequence"/>
</dbReference>
<organism evidence="1 2">
    <name type="scientific">Xylella taiwanensis</name>
    <dbReference type="NCBI Taxonomy" id="1444770"/>
    <lineage>
        <taxon>Bacteria</taxon>
        <taxon>Pseudomonadati</taxon>
        <taxon>Pseudomonadota</taxon>
        <taxon>Gammaproteobacteria</taxon>
        <taxon>Lysobacterales</taxon>
        <taxon>Lysobacteraceae</taxon>
        <taxon>Xylella</taxon>
    </lineage>
</organism>
<name>A0ABS8TY33_9GAMM</name>